<dbReference type="InterPro" id="IPR019328">
    <property type="entry name" value="PIGH-H_dom"/>
</dbReference>
<feature type="domain" description="Phosphatidylinositol N-acetylglucosaminyltransferase subunit H conserved" evidence="4">
    <location>
        <begin position="125"/>
        <end position="204"/>
    </location>
</feature>
<accession>A0ABZ1D5I3</accession>
<keyword evidence="6" id="KW-1185">Reference proteome</keyword>
<feature type="transmembrane region" description="Helical" evidence="3">
    <location>
        <begin position="65"/>
        <end position="83"/>
    </location>
</feature>
<evidence type="ECO:0000256" key="3">
    <source>
        <dbReference type="SAM" id="Phobius"/>
    </source>
</evidence>
<evidence type="ECO:0000256" key="2">
    <source>
        <dbReference type="ARBA" id="ARBA00009610"/>
    </source>
</evidence>
<keyword evidence="3" id="KW-1133">Transmembrane helix</keyword>
<dbReference type="EMBL" id="CP141888">
    <property type="protein sequence ID" value="WRT69292.1"/>
    <property type="molecule type" value="Genomic_DNA"/>
</dbReference>
<keyword evidence="3" id="KW-0472">Membrane</keyword>
<dbReference type="PANTHER" id="PTHR15231:SF1">
    <property type="entry name" value="PHOSPHATIDYLINOSITOL N-ACETYLGLUCOSAMINYLTRANSFERASE SUBUNIT H"/>
    <property type="match status" value="1"/>
</dbReference>
<keyword evidence="3" id="KW-0812">Transmembrane</keyword>
<evidence type="ECO:0000313" key="5">
    <source>
        <dbReference type="EMBL" id="WRT69292.1"/>
    </source>
</evidence>
<evidence type="ECO:0000259" key="4">
    <source>
        <dbReference type="Pfam" id="PF10181"/>
    </source>
</evidence>
<dbReference type="InterPro" id="IPR044215">
    <property type="entry name" value="PIG-H"/>
</dbReference>
<evidence type="ECO:0000313" key="6">
    <source>
        <dbReference type="Proteomes" id="UP001329825"/>
    </source>
</evidence>
<dbReference type="GeneID" id="87958406"/>
<name>A0ABZ1D5I3_9TREE</name>
<evidence type="ECO:0000256" key="1">
    <source>
        <dbReference type="ARBA" id="ARBA00004687"/>
    </source>
</evidence>
<dbReference type="PANTHER" id="PTHR15231">
    <property type="entry name" value="PHOSPHATIDYLINOSITOL N-ACETYLGLUCOSAMINYLTRANSFERASE SUBUNIT H"/>
    <property type="match status" value="1"/>
</dbReference>
<dbReference type="RefSeq" id="XP_062794031.1">
    <property type="nucleotide sequence ID" value="XM_062937980.1"/>
</dbReference>
<gene>
    <name evidence="5" type="ORF">IL334_006276</name>
</gene>
<comment type="similarity">
    <text evidence="2">Belongs to the PIGH family.</text>
</comment>
<sequence>MHHSQPTRTITRPLVNHPQLEIISTPVTIGLVDNETNSSDTLLQVEYRVYNYKQLDGGRIIRGDGWNLLTILVFIGLTWTAWSRAQWNGALAWQWSEQTVTAFLWIISPVIFLKHKCNAVLYETVIPLPSLGIQLSVTKGVSIPSLLCPFTSSRRCLIPLSTSYTFIPLSDISTVILNQALTRFTVRYYLGIVKKRGEGIVLAFHATRPGFQVLKEIYHGVRELMFGEFDDISNAVLDTPGKQR</sequence>
<dbReference type="Pfam" id="PF10181">
    <property type="entry name" value="PIG-H"/>
    <property type="match status" value="1"/>
</dbReference>
<reference evidence="5 6" key="1">
    <citation type="submission" date="2024-01" db="EMBL/GenBank/DDBJ databases">
        <title>Comparative genomics of Cryptococcus and Kwoniella reveals pathogenesis evolution and contrasting modes of karyotype evolution via chromosome fusion or intercentromeric recombination.</title>
        <authorList>
            <person name="Coelho M.A."/>
            <person name="David-Palma M."/>
            <person name="Shea T."/>
            <person name="Bowers K."/>
            <person name="McGinley-Smith S."/>
            <person name="Mohammad A.W."/>
            <person name="Gnirke A."/>
            <person name="Yurkov A.M."/>
            <person name="Nowrousian M."/>
            <person name="Sun S."/>
            <person name="Cuomo C.A."/>
            <person name="Heitman J."/>
        </authorList>
    </citation>
    <scope>NUCLEOTIDE SEQUENCE [LARGE SCALE GENOMIC DNA]</scope>
    <source>
        <strain evidence="5">CBS 11374</strain>
    </source>
</reference>
<protein>
    <recommendedName>
        <fullName evidence="4">Phosphatidylinositol N-acetylglucosaminyltransferase subunit H conserved domain-containing protein</fullName>
    </recommendedName>
</protein>
<comment type="pathway">
    <text evidence="1">Glycolipid biosynthesis; glycosylphosphatidylinositol-anchor biosynthesis.</text>
</comment>
<organism evidence="5 6">
    <name type="scientific">Kwoniella shivajii</name>
    <dbReference type="NCBI Taxonomy" id="564305"/>
    <lineage>
        <taxon>Eukaryota</taxon>
        <taxon>Fungi</taxon>
        <taxon>Dikarya</taxon>
        <taxon>Basidiomycota</taxon>
        <taxon>Agaricomycotina</taxon>
        <taxon>Tremellomycetes</taxon>
        <taxon>Tremellales</taxon>
        <taxon>Cryptococcaceae</taxon>
        <taxon>Kwoniella</taxon>
    </lineage>
</organism>
<proteinExistence type="inferred from homology"/>
<dbReference type="Proteomes" id="UP001329825">
    <property type="component" value="Chromosome 8"/>
</dbReference>